<name>A0AAN9MJH4_PHACN</name>
<dbReference type="AlphaFoldDB" id="A0AAN9MJH4"/>
<evidence type="ECO:0000313" key="1">
    <source>
        <dbReference type="EMBL" id="KAK7355950.1"/>
    </source>
</evidence>
<gene>
    <name evidence="1" type="ORF">VNO80_15215</name>
</gene>
<evidence type="ECO:0000313" key="2">
    <source>
        <dbReference type="Proteomes" id="UP001374584"/>
    </source>
</evidence>
<organism evidence="1 2">
    <name type="scientific">Phaseolus coccineus</name>
    <name type="common">Scarlet runner bean</name>
    <name type="synonym">Phaseolus multiflorus</name>
    <dbReference type="NCBI Taxonomy" id="3886"/>
    <lineage>
        <taxon>Eukaryota</taxon>
        <taxon>Viridiplantae</taxon>
        <taxon>Streptophyta</taxon>
        <taxon>Embryophyta</taxon>
        <taxon>Tracheophyta</taxon>
        <taxon>Spermatophyta</taxon>
        <taxon>Magnoliopsida</taxon>
        <taxon>eudicotyledons</taxon>
        <taxon>Gunneridae</taxon>
        <taxon>Pentapetalae</taxon>
        <taxon>rosids</taxon>
        <taxon>fabids</taxon>
        <taxon>Fabales</taxon>
        <taxon>Fabaceae</taxon>
        <taxon>Papilionoideae</taxon>
        <taxon>50 kb inversion clade</taxon>
        <taxon>NPAAA clade</taxon>
        <taxon>indigoferoid/millettioid clade</taxon>
        <taxon>Phaseoleae</taxon>
        <taxon>Phaseolus</taxon>
    </lineage>
</organism>
<accession>A0AAN9MJH4</accession>
<protein>
    <submittedName>
        <fullName evidence="1">Uncharacterized protein</fullName>
    </submittedName>
</protein>
<sequence length="85" mass="9578">MGHAMVKTIFQFGRHADYFDCLLFTGHFDLFIYCPAQEIGLFTCQLSLVMVAGGVISQHYFLMCNDYRPALPGSSTIMARSIFSK</sequence>
<keyword evidence="2" id="KW-1185">Reference proteome</keyword>
<comment type="caution">
    <text evidence="1">The sequence shown here is derived from an EMBL/GenBank/DDBJ whole genome shotgun (WGS) entry which is preliminary data.</text>
</comment>
<dbReference type="Proteomes" id="UP001374584">
    <property type="component" value="Unassembled WGS sequence"/>
</dbReference>
<dbReference type="EMBL" id="JAYMYR010000006">
    <property type="protein sequence ID" value="KAK7355950.1"/>
    <property type="molecule type" value="Genomic_DNA"/>
</dbReference>
<reference evidence="1 2" key="1">
    <citation type="submission" date="2024-01" db="EMBL/GenBank/DDBJ databases">
        <title>The genomes of 5 underutilized Papilionoideae crops provide insights into root nodulation and disease resistanc.</title>
        <authorList>
            <person name="Jiang F."/>
        </authorList>
    </citation>
    <scope>NUCLEOTIDE SEQUENCE [LARGE SCALE GENOMIC DNA]</scope>
    <source>
        <strain evidence="1">JINMINGXINNONG_FW02</strain>
        <tissue evidence="1">Leaves</tissue>
    </source>
</reference>
<proteinExistence type="predicted"/>